<organism evidence="1 2">
    <name type="scientific">Trichonephila clavata</name>
    <name type="common">Joro spider</name>
    <name type="synonym">Nephila clavata</name>
    <dbReference type="NCBI Taxonomy" id="2740835"/>
    <lineage>
        <taxon>Eukaryota</taxon>
        <taxon>Metazoa</taxon>
        <taxon>Ecdysozoa</taxon>
        <taxon>Arthropoda</taxon>
        <taxon>Chelicerata</taxon>
        <taxon>Arachnida</taxon>
        <taxon>Araneae</taxon>
        <taxon>Araneomorphae</taxon>
        <taxon>Entelegynae</taxon>
        <taxon>Araneoidea</taxon>
        <taxon>Nephilidae</taxon>
        <taxon>Trichonephila</taxon>
    </lineage>
</organism>
<gene>
    <name evidence="1" type="ORF">TNCT_684701</name>
</gene>
<evidence type="ECO:0000313" key="2">
    <source>
        <dbReference type="Proteomes" id="UP000887116"/>
    </source>
</evidence>
<dbReference type="InterPro" id="IPR029063">
    <property type="entry name" value="SAM-dependent_MTases_sf"/>
</dbReference>
<name>A0A8X6HS21_TRICU</name>
<protein>
    <submittedName>
        <fullName evidence="1">Uncharacterized protein</fullName>
    </submittedName>
</protein>
<sequence length="298" mass="34297">MYFIQELTLPKNNFNFTYGSISEYFSFKVTNMSSAPTLEGAVSFMKKLKDEFDWLHMSGEIVMDIGCGDTFSCSQAIARMFPGFECLVAIDKSVNLLRWQPPQDELFEQLIKDNIFLVLAADIEDSVFFQDYIESVDKIVARNVLYQVNNKIQALRNIYTTLKPGGAAAILFWLDNPIGNWTNKILSTKKWSRYVDNSISVSSYFPSKYQEEFYRQEMLALGCRNVHAETQSLPCSYSSDEECQDQLVQIVDNILYIPPEQKEEFKEDCLRIFKQLVGCNNGGPITFNITELFLHIVR</sequence>
<evidence type="ECO:0000313" key="1">
    <source>
        <dbReference type="EMBL" id="GFR28563.1"/>
    </source>
</evidence>
<keyword evidence="2" id="KW-1185">Reference proteome</keyword>
<proteinExistence type="predicted"/>
<reference evidence="1" key="1">
    <citation type="submission" date="2020-07" db="EMBL/GenBank/DDBJ databases">
        <title>Multicomponent nature underlies the extraordinary mechanical properties of spider dragline silk.</title>
        <authorList>
            <person name="Kono N."/>
            <person name="Nakamura H."/>
            <person name="Mori M."/>
            <person name="Yoshida Y."/>
            <person name="Ohtoshi R."/>
            <person name="Malay A.D."/>
            <person name="Moran D.A.P."/>
            <person name="Tomita M."/>
            <person name="Numata K."/>
            <person name="Arakawa K."/>
        </authorList>
    </citation>
    <scope>NUCLEOTIDE SEQUENCE</scope>
</reference>
<dbReference type="OrthoDB" id="6482528at2759"/>
<dbReference type="Proteomes" id="UP000887116">
    <property type="component" value="Unassembled WGS sequence"/>
</dbReference>
<dbReference type="EMBL" id="BMAO01039043">
    <property type="protein sequence ID" value="GFR28563.1"/>
    <property type="molecule type" value="Genomic_DNA"/>
</dbReference>
<dbReference type="CDD" id="cd02440">
    <property type="entry name" value="AdoMet_MTases"/>
    <property type="match status" value="1"/>
</dbReference>
<comment type="caution">
    <text evidence="1">The sequence shown here is derived from an EMBL/GenBank/DDBJ whole genome shotgun (WGS) entry which is preliminary data.</text>
</comment>
<accession>A0A8X6HS21</accession>
<dbReference type="Pfam" id="PF13489">
    <property type="entry name" value="Methyltransf_23"/>
    <property type="match status" value="1"/>
</dbReference>
<dbReference type="Gene3D" id="3.40.50.150">
    <property type="entry name" value="Vaccinia Virus protein VP39"/>
    <property type="match status" value="1"/>
</dbReference>
<dbReference type="AlphaFoldDB" id="A0A8X6HS21"/>
<dbReference type="SUPFAM" id="SSF53335">
    <property type="entry name" value="S-adenosyl-L-methionine-dependent methyltransferases"/>
    <property type="match status" value="1"/>
</dbReference>